<evidence type="ECO:0000256" key="3">
    <source>
        <dbReference type="ARBA" id="ARBA00022729"/>
    </source>
</evidence>
<proteinExistence type="inferred from homology"/>
<name>A0ABU7GG75_9SPHN</name>
<comment type="subcellular location">
    <subcellularLocation>
        <location evidence="1">Cell outer membrane</location>
    </subcellularLocation>
</comment>
<dbReference type="PANTHER" id="PTHR38776:SF1">
    <property type="entry name" value="MLTA-INTERACTING PROTEIN-RELATED"/>
    <property type="match status" value="1"/>
</dbReference>
<keyword evidence="3" id="KW-0732">Signal</keyword>
<evidence type="ECO:0000256" key="1">
    <source>
        <dbReference type="ARBA" id="ARBA00004442"/>
    </source>
</evidence>
<sequence length="292" mass="30413">MMATPLSAQDGETGEAPSQESAAALEYSGAPDRGRHDRNDGSVFSGDWIAVGGGFVQGATYAGSDDYRLLAVPVVAGSFKGISFRPRAAGVSVDFLDGMRGDVTFSAGPTFRFRSDRAGSIKDEVVKAASELDTAFEVGGQFGVSFNRILTRFDRLSFGLDVQFDVAGAHGGAILDPGISYSTPLNRGAVIAISAGAQYVDGDFADYYYSVSPAQSAASGLPEFDASSGWHKAGVTLGMGFDLSGDFRDGGLIVGGALGYRRMLGDAADTPYTSLRGDADQFSGIFGLAYVF</sequence>
<evidence type="ECO:0000256" key="6">
    <source>
        <dbReference type="SAM" id="MobiDB-lite"/>
    </source>
</evidence>
<dbReference type="Pfam" id="PF06629">
    <property type="entry name" value="MipA"/>
    <property type="match status" value="1"/>
</dbReference>
<comment type="similarity">
    <text evidence="2">Belongs to the MipA/OmpV family.</text>
</comment>
<keyword evidence="4" id="KW-0472">Membrane</keyword>
<keyword evidence="5" id="KW-0998">Cell outer membrane</keyword>
<feature type="region of interest" description="Disordered" evidence="6">
    <location>
        <begin position="1"/>
        <end position="24"/>
    </location>
</feature>
<dbReference type="EMBL" id="JAZDQV010000010">
    <property type="protein sequence ID" value="MEE1878083.1"/>
    <property type="molecule type" value="Genomic_DNA"/>
</dbReference>
<accession>A0ABU7GG75</accession>
<evidence type="ECO:0000313" key="8">
    <source>
        <dbReference type="Proteomes" id="UP001343492"/>
    </source>
</evidence>
<organism evidence="7 8">
    <name type="scientific">Altererythrobacter litoralis</name>
    <dbReference type="NCBI Taxonomy" id="3113904"/>
    <lineage>
        <taxon>Bacteria</taxon>
        <taxon>Pseudomonadati</taxon>
        <taxon>Pseudomonadota</taxon>
        <taxon>Alphaproteobacteria</taxon>
        <taxon>Sphingomonadales</taxon>
        <taxon>Erythrobacteraceae</taxon>
        <taxon>Altererythrobacter</taxon>
    </lineage>
</organism>
<gene>
    <name evidence="7" type="ORF">VRS74_10355</name>
</gene>
<dbReference type="Proteomes" id="UP001343492">
    <property type="component" value="Unassembled WGS sequence"/>
</dbReference>
<dbReference type="PANTHER" id="PTHR38776">
    <property type="entry name" value="MLTA-INTERACTING PROTEIN-RELATED"/>
    <property type="match status" value="1"/>
</dbReference>
<evidence type="ECO:0000256" key="2">
    <source>
        <dbReference type="ARBA" id="ARBA00005722"/>
    </source>
</evidence>
<keyword evidence="8" id="KW-1185">Reference proteome</keyword>
<reference evidence="7 8" key="1">
    <citation type="submission" date="2024-01" db="EMBL/GenBank/DDBJ databases">
        <title>The genome sequence of Erythrobacteraceae sp. strain 1XM1-14.</title>
        <authorList>
            <person name="Liu Y."/>
        </authorList>
    </citation>
    <scope>NUCLEOTIDE SEQUENCE [LARGE SCALE GENOMIC DNA]</scope>
    <source>
        <strain evidence="7 8">1XM1-14</strain>
    </source>
</reference>
<dbReference type="InterPro" id="IPR010583">
    <property type="entry name" value="MipA"/>
</dbReference>
<evidence type="ECO:0000256" key="5">
    <source>
        <dbReference type="ARBA" id="ARBA00023237"/>
    </source>
</evidence>
<comment type="caution">
    <text evidence="7">The sequence shown here is derived from an EMBL/GenBank/DDBJ whole genome shotgun (WGS) entry which is preliminary data.</text>
</comment>
<evidence type="ECO:0000256" key="4">
    <source>
        <dbReference type="ARBA" id="ARBA00023136"/>
    </source>
</evidence>
<evidence type="ECO:0000313" key="7">
    <source>
        <dbReference type="EMBL" id="MEE1878083.1"/>
    </source>
</evidence>
<protein>
    <submittedName>
        <fullName evidence="7">MipA/OmpV family protein</fullName>
    </submittedName>
</protein>